<proteinExistence type="predicted"/>
<feature type="transmembrane region" description="Helical" evidence="1">
    <location>
        <begin position="34"/>
        <end position="52"/>
    </location>
</feature>
<organism evidence="2 3">
    <name type="scientific">Candidatus Magnetaquiglobus chichijimensis</name>
    <dbReference type="NCBI Taxonomy" id="3141448"/>
    <lineage>
        <taxon>Bacteria</taxon>
        <taxon>Pseudomonadati</taxon>
        <taxon>Pseudomonadota</taxon>
        <taxon>Magnetococcia</taxon>
        <taxon>Magnetococcales</taxon>
        <taxon>Candidatus Magnetaquicoccaceae</taxon>
        <taxon>Candidatus Magnetaquiglobus</taxon>
    </lineage>
</organism>
<gene>
    <name evidence="2" type="ORF">SIID45300_01617</name>
</gene>
<evidence type="ECO:0000256" key="1">
    <source>
        <dbReference type="SAM" id="Phobius"/>
    </source>
</evidence>
<dbReference type="Proteomes" id="UP001628193">
    <property type="component" value="Unassembled WGS sequence"/>
</dbReference>
<keyword evidence="1" id="KW-0472">Membrane</keyword>
<reference evidence="2 3" key="1">
    <citation type="submission" date="2024-09" db="EMBL/GenBank/DDBJ databases">
        <title>Draft genome sequence of Candidatus Magnetaquicoccaceae bacterium FCR-1.</title>
        <authorList>
            <person name="Shimoshige H."/>
            <person name="Shimamura S."/>
            <person name="Taoka A."/>
            <person name="Kobayashi H."/>
            <person name="Maekawa T."/>
        </authorList>
    </citation>
    <scope>NUCLEOTIDE SEQUENCE [LARGE SCALE GENOMIC DNA]</scope>
    <source>
        <strain evidence="2 3">FCR-1</strain>
    </source>
</reference>
<accession>A0ABQ0C8T4</accession>
<feature type="transmembrane region" description="Helical" evidence="1">
    <location>
        <begin position="159"/>
        <end position="176"/>
    </location>
</feature>
<feature type="transmembrane region" description="Helical" evidence="1">
    <location>
        <begin position="73"/>
        <end position="92"/>
    </location>
</feature>
<protein>
    <submittedName>
        <fullName evidence="2">Uncharacterized protein</fullName>
    </submittedName>
</protein>
<keyword evidence="1" id="KW-1133">Transmembrane helix</keyword>
<feature type="transmembrane region" description="Helical" evidence="1">
    <location>
        <begin position="112"/>
        <end position="130"/>
    </location>
</feature>
<feature type="transmembrane region" description="Helical" evidence="1">
    <location>
        <begin position="217"/>
        <end position="244"/>
    </location>
</feature>
<dbReference type="RefSeq" id="WP_420904993.1">
    <property type="nucleotide sequence ID" value="NZ_BAAFGK010000004.1"/>
</dbReference>
<evidence type="ECO:0000313" key="2">
    <source>
        <dbReference type="EMBL" id="GAB0057293.1"/>
    </source>
</evidence>
<name>A0ABQ0C8T4_9PROT</name>
<keyword evidence="1" id="KW-0812">Transmembrane</keyword>
<comment type="caution">
    <text evidence="2">The sequence shown here is derived from an EMBL/GenBank/DDBJ whole genome shotgun (WGS) entry which is preliminary data.</text>
</comment>
<feature type="transmembrane region" description="Helical" evidence="1">
    <location>
        <begin position="188"/>
        <end position="211"/>
    </location>
</feature>
<keyword evidence="3" id="KW-1185">Reference proteome</keyword>
<dbReference type="EMBL" id="BAAFGK010000004">
    <property type="protein sequence ID" value="GAB0057293.1"/>
    <property type="molecule type" value="Genomic_DNA"/>
</dbReference>
<evidence type="ECO:0000313" key="3">
    <source>
        <dbReference type="Proteomes" id="UP001628193"/>
    </source>
</evidence>
<sequence>MEQTDTQNRSLPVWATIHEVWRLLHTDGKAMVRLVWPWLLGWFAVTISFPVWEWLTPVPFSDMAIRQFTEQGVLIGAFLVTVPVSTVLMRWAVEGAQNRITVGARELAYVKYTVYMLFMVFAFGALAFIFVKMAIQFYYIPIVLEIVVLSYLLPRLSLSLVHAALGVVGFEFYDVWRVTRGNGWRLGGVVAVVSVPLVILSDVLPTITLFFQIQSGAVVILSAVINLVSDVLFMIVMPVTLGVIDRWLREFGPKDPDELEPEACAPG</sequence>